<comment type="caution">
    <text evidence="1">The sequence shown here is derived from an EMBL/GenBank/DDBJ whole genome shotgun (WGS) entry which is preliminary data.</text>
</comment>
<proteinExistence type="predicted"/>
<dbReference type="EMBL" id="CALOZG010000085">
    <property type="protein sequence ID" value="CAH4037866.1"/>
    <property type="molecule type" value="Genomic_DNA"/>
</dbReference>
<keyword evidence="2" id="KW-1185">Reference proteome</keyword>
<protein>
    <submittedName>
        <fullName evidence="1">Uncharacterized protein</fullName>
    </submittedName>
</protein>
<evidence type="ECO:0000313" key="1">
    <source>
        <dbReference type="EMBL" id="CAH4037866.1"/>
    </source>
</evidence>
<reference evidence="1" key="1">
    <citation type="submission" date="2022-05" db="EMBL/GenBank/DDBJ databases">
        <authorList>
            <person name="Okamura Y."/>
        </authorList>
    </citation>
    <scope>NUCLEOTIDE SEQUENCE</scope>
</reference>
<organism evidence="1 2">
    <name type="scientific">Pieris brassicae</name>
    <name type="common">White butterfly</name>
    <name type="synonym">Large white butterfly</name>
    <dbReference type="NCBI Taxonomy" id="7116"/>
    <lineage>
        <taxon>Eukaryota</taxon>
        <taxon>Metazoa</taxon>
        <taxon>Ecdysozoa</taxon>
        <taxon>Arthropoda</taxon>
        <taxon>Hexapoda</taxon>
        <taxon>Insecta</taxon>
        <taxon>Pterygota</taxon>
        <taxon>Neoptera</taxon>
        <taxon>Endopterygota</taxon>
        <taxon>Lepidoptera</taxon>
        <taxon>Glossata</taxon>
        <taxon>Ditrysia</taxon>
        <taxon>Papilionoidea</taxon>
        <taxon>Pieridae</taxon>
        <taxon>Pierinae</taxon>
        <taxon>Pieris</taxon>
    </lineage>
</organism>
<gene>
    <name evidence="1" type="ORF">PIBRA_LOCUS13486</name>
</gene>
<dbReference type="Proteomes" id="UP001152562">
    <property type="component" value="Unassembled WGS sequence"/>
</dbReference>
<evidence type="ECO:0000313" key="2">
    <source>
        <dbReference type="Proteomes" id="UP001152562"/>
    </source>
</evidence>
<accession>A0A9P0TXC3</accession>
<dbReference type="AlphaFoldDB" id="A0A9P0TXC3"/>
<sequence length="79" mass="8768">MQTQGLDIKLTAKAMLIKMKTLCEVQSPRVQPMAALQLAYTSCSLTAHWGLPRPFTSLEGTRAHPTLTKPHKALTTFLF</sequence>
<name>A0A9P0TXC3_PIEBR</name>